<evidence type="ECO:0000313" key="3">
    <source>
        <dbReference type="EMBL" id="MBK7954533.1"/>
    </source>
</evidence>
<evidence type="ECO:0000256" key="1">
    <source>
        <dbReference type="ARBA" id="ARBA00006226"/>
    </source>
</evidence>
<dbReference type="PANTHER" id="PTHR33755">
    <property type="entry name" value="TOXIN PARE1-RELATED"/>
    <property type="match status" value="1"/>
</dbReference>
<dbReference type="AlphaFoldDB" id="A0A935T7Q3"/>
<accession>A0A935T7Q3</accession>
<dbReference type="EMBL" id="JADJOT010000009">
    <property type="protein sequence ID" value="MBK7954533.1"/>
    <property type="molecule type" value="Genomic_DNA"/>
</dbReference>
<proteinExistence type="inferred from homology"/>
<keyword evidence="2" id="KW-1277">Toxin-antitoxin system</keyword>
<dbReference type="Proteomes" id="UP000706151">
    <property type="component" value="Unassembled WGS sequence"/>
</dbReference>
<evidence type="ECO:0000256" key="2">
    <source>
        <dbReference type="ARBA" id="ARBA00022649"/>
    </source>
</evidence>
<comment type="caution">
    <text evidence="3">The sequence shown here is derived from an EMBL/GenBank/DDBJ whole genome shotgun (WGS) entry which is preliminary data.</text>
</comment>
<evidence type="ECO:0000313" key="4">
    <source>
        <dbReference type="Proteomes" id="UP000706151"/>
    </source>
</evidence>
<reference evidence="3 4" key="1">
    <citation type="submission" date="2020-10" db="EMBL/GenBank/DDBJ databases">
        <title>Connecting structure to function with the recovery of over 1000 high-quality activated sludge metagenome-assembled genomes encoding full-length rRNA genes using long-read sequencing.</title>
        <authorList>
            <person name="Singleton C.M."/>
            <person name="Petriglieri F."/>
            <person name="Kristensen J.M."/>
            <person name="Kirkegaard R.H."/>
            <person name="Michaelsen T.Y."/>
            <person name="Andersen M.H."/>
            <person name="Karst S.M."/>
            <person name="Dueholm M.S."/>
            <person name="Nielsen P.H."/>
            <person name="Albertsen M."/>
        </authorList>
    </citation>
    <scope>NUCLEOTIDE SEQUENCE [LARGE SCALE GENOMIC DNA]</scope>
    <source>
        <strain evidence="3">Fred_18-Q3-R57-64_BAT3C.720</strain>
    </source>
</reference>
<dbReference type="InterPro" id="IPR007712">
    <property type="entry name" value="RelE/ParE_toxin"/>
</dbReference>
<comment type="similarity">
    <text evidence="1">Belongs to the RelE toxin family.</text>
</comment>
<dbReference type="Pfam" id="PF05016">
    <property type="entry name" value="ParE_toxin"/>
    <property type="match status" value="1"/>
</dbReference>
<dbReference type="Gene3D" id="3.30.2310.20">
    <property type="entry name" value="RelE-like"/>
    <property type="match status" value="1"/>
</dbReference>
<organism evidence="3 4">
    <name type="scientific">Candidatus Accumulibacter affinis</name>
    <dbReference type="NCBI Taxonomy" id="2954384"/>
    <lineage>
        <taxon>Bacteria</taxon>
        <taxon>Pseudomonadati</taxon>
        <taxon>Pseudomonadota</taxon>
        <taxon>Betaproteobacteria</taxon>
        <taxon>Candidatus Accumulibacter</taxon>
    </lineage>
</organism>
<dbReference type="InterPro" id="IPR035093">
    <property type="entry name" value="RelE/ParE_toxin_dom_sf"/>
</dbReference>
<name>A0A935T7Q3_9PROT</name>
<dbReference type="InterPro" id="IPR051803">
    <property type="entry name" value="TA_system_RelE-like_toxin"/>
</dbReference>
<dbReference type="PANTHER" id="PTHR33755:SF8">
    <property type="entry name" value="TOXIN PARE2"/>
    <property type="match status" value="1"/>
</dbReference>
<protein>
    <submittedName>
        <fullName evidence="3">Type II toxin-antitoxin system RelE/ParE family toxin</fullName>
    </submittedName>
</protein>
<gene>
    <name evidence="3" type="ORF">IPK02_11565</name>
</gene>
<sequence>MRYKFHPEALAEYGHAARYYADCQEGLELRFMAAVEHTIHQILEAPERWRILEEDIRRCLTRVFPYAVLYTVEADFVLILAVMHCHREPGYWQHRRVGRS</sequence>